<evidence type="ECO:0000313" key="2">
    <source>
        <dbReference type="EMBL" id="PWB06796.1"/>
    </source>
</evidence>
<dbReference type="InterPro" id="IPR028098">
    <property type="entry name" value="Glyco_trans_4-like_N"/>
</dbReference>
<dbReference type="SUPFAM" id="SSF53756">
    <property type="entry name" value="UDP-Glycosyltransferase/glycogen phosphorylase"/>
    <property type="match status" value="1"/>
</dbReference>
<accession>A0A2V1IV53</accession>
<sequence>MRILIITNVFHPSNMIGAFRMNAFARYFSRAGHDVTVIAEGAEDVNESWEGCDVRYVSDPIVRNYSYLSSRIYDGRWSMRRAVKALEYRLTLNSSLWCRKAIAASRRVMAGGRIDAVLSTSGHDMVSHRCALKLKREFPEVYWIADMRDELRVPRLKYAIPLLHRLSLRRLKKAMKMTLDMSDLILSVSKPIVDDLRRASSHGRVLEICNGYDYPEVYDCCFQDRFTMMYLGRFYPGIHPDNLFGAYVELIDEGRLPADCVIKIVGNPLKIDIPDALRSNVVELPIVDHDEAVRMSIEECDALLMIYSRRAGRKGVYSGKLLDYLATNKPILAISDPGDVVGDLMRDTGAGYAVDEDDIPAIKSAVMKCYDLWLNRRTMPRDWDRIKEFRRSRQVGKLLDYLAGNMTDGSGQCGNKCVGV</sequence>
<evidence type="ECO:0000259" key="1">
    <source>
        <dbReference type="Pfam" id="PF13439"/>
    </source>
</evidence>
<comment type="caution">
    <text evidence="2">The sequence shown here is derived from an EMBL/GenBank/DDBJ whole genome shotgun (WGS) entry which is preliminary data.</text>
</comment>
<reference evidence="3" key="1">
    <citation type="submission" date="2018-02" db="EMBL/GenBank/DDBJ databases">
        <authorList>
            <person name="Clavel T."/>
            <person name="Strowig T."/>
        </authorList>
    </citation>
    <scope>NUCLEOTIDE SEQUENCE [LARGE SCALE GENOMIC DNA]</scope>
    <source>
        <strain evidence="3">DSM 100764</strain>
    </source>
</reference>
<dbReference type="AlphaFoldDB" id="A0A2V1IV53"/>
<dbReference type="Gene3D" id="3.40.50.2000">
    <property type="entry name" value="Glycogen Phosphorylase B"/>
    <property type="match status" value="2"/>
</dbReference>
<organism evidence="2 3">
    <name type="scientific">Paramuribaculum intestinale</name>
    <dbReference type="NCBI Taxonomy" id="2094151"/>
    <lineage>
        <taxon>Bacteria</taxon>
        <taxon>Pseudomonadati</taxon>
        <taxon>Bacteroidota</taxon>
        <taxon>Bacteroidia</taxon>
        <taxon>Bacteroidales</taxon>
        <taxon>Muribaculaceae</taxon>
        <taxon>Paramuribaculum</taxon>
    </lineage>
</organism>
<protein>
    <submittedName>
        <fullName evidence="2">Glycosyl transferase</fullName>
    </submittedName>
</protein>
<dbReference type="RefSeq" id="WP_107036437.1">
    <property type="nucleotide sequence ID" value="NZ_CAPCJN010000027.1"/>
</dbReference>
<dbReference type="Pfam" id="PF13439">
    <property type="entry name" value="Glyco_transf_4"/>
    <property type="match status" value="1"/>
</dbReference>
<evidence type="ECO:0000313" key="3">
    <source>
        <dbReference type="Proteomes" id="UP000244925"/>
    </source>
</evidence>
<name>A0A2V1IV53_9BACT</name>
<dbReference type="EMBL" id="PUBV01000019">
    <property type="protein sequence ID" value="PWB06796.1"/>
    <property type="molecule type" value="Genomic_DNA"/>
</dbReference>
<gene>
    <name evidence="2" type="ORF">C5O25_09135</name>
</gene>
<proteinExistence type="predicted"/>
<keyword evidence="3" id="KW-1185">Reference proteome</keyword>
<feature type="domain" description="Glycosyltransferase subfamily 4-like N-terminal" evidence="1">
    <location>
        <begin position="23"/>
        <end position="213"/>
    </location>
</feature>
<dbReference type="Proteomes" id="UP000244925">
    <property type="component" value="Unassembled WGS sequence"/>
</dbReference>
<dbReference type="GO" id="GO:0016757">
    <property type="term" value="F:glycosyltransferase activity"/>
    <property type="evidence" value="ECO:0007669"/>
    <property type="project" value="UniProtKB-ARBA"/>
</dbReference>
<keyword evidence="2" id="KW-0808">Transferase</keyword>